<proteinExistence type="predicted"/>
<organism evidence="1 2">
    <name type="scientific">Desulfocapsa sulfexigens (strain DSM 10523 / SB164P1)</name>
    <dbReference type="NCBI Taxonomy" id="1167006"/>
    <lineage>
        <taxon>Bacteria</taxon>
        <taxon>Pseudomonadati</taxon>
        <taxon>Thermodesulfobacteriota</taxon>
        <taxon>Desulfobulbia</taxon>
        <taxon>Desulfobulbales</taxon>
        <taxon>Desulfocapsaceae</taxon>
        <taxon>Desulfocapsa</taxon>
    </lineage>
</organism>
<dbReference type="eggNOG" id="COG1136">
    <property type="taxonomic scope" value="Bacteria"/>
</dbReference>
<dbReference type="Gene3D" id="3.40.50.300">
    <property type="entry name" value="P-loop containing nucleotide triphosphate hydrolases"/>
    <property type="match status" value="1"/>
</dbReference>
<dbReference type="HOGENOM" id="CLU_073290_0_0_7"/>
<dbReference type="OrthoDB" id="3213869at2"/>
<evidence type="ECO:0008006" key="3">
    <source>
        <dbReference type="Google" id="ProtNLM"/>
    </source>
</evidence>
<dbReference type="EMBL" id="CP003985">
    <property type="protein sequence ID" value="AGF77911.1"/>
    <property type="molecule type" value="Genomic_DNA"/>
</dbReference>
<dbReference type="SUPFAM" id="SSF53795">
    <property type="entry name" value="PEP carboxykinase-like"/>
    <property type="match status" value="1"/>
</dbReference>
<protein>
    <recommendedName>
        <fullName evidence="3">Serine kinase of the HPr protein, regulates carbohydrate metabolism</fullName>
    </recommendedName>
</protein>
<dbReference type="RefSeq" id="WP_015403602.1">
    <property type="nucleotide sequence ID" value="NC_020304.1"/>
</dbReference>
<keyword evidence="2" id="KW-1185">Reference proteome</keyword>
<evidence type="ECO:0000313" key="2">
    <source>
        <dbReference type="Proteomes" id="UP000011721"/>
    </source>
</evidence>
<evidence type="ECO:0000313" key="1">
    <source>
        <dbReference type="EMBL" id="AGF77911.1"/>
    </source>
</evidence>
<reference evidence="2" key="1">
    <citation type="journal article" date="2013" name="Stand. Genomic Sci.">
        <title>Complete genome sequence of Desulfocapsa sulfexigens, a marine deltaproteobacterium specialized in disproportionating inorganic sulfur compounds.</title>
        <authorList>
            <person name="Finster K.W."/>
            <person name="Kjeldsen K.U."/>
            <person name="Kube M."/>
            <person name="Reinhardt R."/>
            <person name="Mussmann M."/>
            <person name="Amann R."/>
            <person name="Schreiber L."/>
        </authorList>
    </citation>
    <scope>NUCLEOTIDE SEQUENCE [LARGE SCALE GENOMIC DNA]</scope>
    <source>
        <strain evidence="2">DSM 10523 / SB164P1</strain>
    </source>
</reference>
<accession>M1PN99</accession>
<dbReference type="InterPro" id="IPR027417">
    <property type="entry name" value="P-loop_NTPase"/>
</dbReference>
<gene>
    <name evidence="1" type="ordered locus">UWK_01350</name>
</gene>
<dbReference type="AlphaFoldDB" id="M1PN99"/>
<sequence length="323" mass="35665">MNYCVYGLLLESNVELSGLQSCKAAGEKIDVTATMGDFPGEIERLFHHSMPQRYYAEPGYIEGDPPRLVVNTLADGQYYHFSYAVGVQFVCDKLATSVWGRWQDPLTLMDATLFLVGPILGFMLRLQGVTCLHASGVVIEGRALAITGPSGSGKSTLAAAFAAAGFPILSDDILPLQFEQGSPQALPGYSRLRLYPRSFKGITQLPDDLPALSPHWSKCYLDVGSAPYSFHHLSIPLHVVYFLDWKKSDAAVSQIMPVKPISAVPLLAANTYRNEVLDSDMRKKEFFFLSQLASKVTVRTIRMRDDLHGISNLVDVIRKDFKG</sequence>
<name>M1PN99_DESSD</name>
<dbReference type="Proteomes" id="UP000011721">
    <property type="component" value="Chromosome"/>
</dbReference>
<dbReference type="STRING" id="1167006.UWK_01350"/>
<dbReference type="KEGG" id="dsf:UWK_01350"/>